<accession>A0A7T8GUJ8</accession>
<feature type="compositionally biased region" description="Acidic residues" evidence="1">
    <location>
        <begin position="146"/>
        <end position="169"/>
    </location>
</feature>
<dbReference type="EMBL" id="CP045902">
    <property type="protein sequence ID" value="QQP38075.1"/>
    <property type="molecule type" value="Genomic_DNA"/>
</dbReference>
<proteinExistence type="predicted"/>
<feature type="region of interest" description="Disordered" evidence="1">
    <location>
        <begin position="215"/>
        <end position="235"/>
    </location>
</feature>
<feature type="region of interest" description="Disordered" evidence="1">
    <location>
        <begin position="59"/>
        <end position="117"/>
    </location>
</feature>
<protein>
    <submittedName>
        <fullName evidence="2">AT hook containing transcription factor 1</fullName>
    </submittedName>
</protein>
<feature type="non-terminal residue" evidence="2">
    <location>
        <position position="1"/>
    </location>
</feature>
<evidence type="ECO:0000313" key="3">
    <source>
        <dbReference type="Proteomes" id="UP000595437"/>
    </source>
</evidence>
<feature type="region of interest" description="Disordered" evidence="1">
    <location>
        <begin position="135"/>
        <end position="203"/>
    </location>
</feature>
<dbReference type="Proteomes" id="UP000595437">
    <property type="component" value="Chromosome 13"/>
</dbReference>
<gene>
    <name evidence="2" type="ORF">FKW44_018554</name>
</gene>
<keyword evidence="3" id="KW-1185">Reference proteome</keyword>
<feature type="compositionally biased region" description="Basic and acidic residues" evidence="1">
    <location>
        <begin position="107"/>
        <end position="117"/>
    </location>
</feature>
<dbReference type="AlphaFoldDB" id="A0A7T8GUJ8"/>
<evidence type="ECO:0000256" key="1">
    <source>
        <dbReference type="SAM" id="MobiDB-lite"/>
    </source>
</evidence>
<feature type="compositionally biased region" description="Acidic residues" evidence="1">
    <location>
        <begin position="90"/>
        <end position="99"/>
    </location>
</feature>
<name>A0A7T8GUJ8_CALRO</name>
<sequence length="247" mass="27852">TPDMSQVIKEQASMDFQFGRKPTEPIILIESAEKDGREEEVTPDKIKAKALKSAEEWVKNSPFIGPPPSRVLSRREPTHSSTATKNEEKVLEEEEEGDMDSMIKAAAQKDFDSHKSVSEVRSDFSFNALSEDAAAPFKFSKQHQEDSEDSDILDDDEDAKEVSDSEEDAKEASGSEKDEEDMEVEEAPSSQRDPKFNFSHPISVEREEEDVLFSFSKGQSIESIKSDDEETNELKTFSFPLPENYLL</sequence>
<reference evidence="3" key="1">
    <citation type="submission" date="2021-01" db="EMBL/GenBank/DDBJ databases">
        <title>Caligus Genome Assembly.</title>
        <authorList>
            <person name="Gallardo-Escarate C."/>
        </authorList>
    </citation>
    <scope>NUCLEOTIDE SEQUENCE [LARGE SCALE GENOMIC DNA]</scope>
</reference>
<evidence type="ECO:0000313" key="2">
    <source>
        <dbReference type="EMBL" id="QQP38075.1"/>
    </source>
</evidence>
<feature type="compositionally biased region" description="Acidic residues" evidence="1">
    <location>
        <begin position="177"/>
        <end position="186"/>
    </location>
</feature>
<organism evidence="2 3">
    <name type="scientific">Caligus rogercresseyi</name>
    <name type="common">Sea louse</name>
    <dbReference type="NCBI Taxonomy" id="217165"/>
    <lineage>
        <taxon>Eukaryota</taxon>
        <taxon>Metazoa</taxon>
        <taxon>Ecdysozoa</taxon>
        <taxon>Arthropoda</taxon>
        <taxon>Crustacea</taxon>
        <taxon>Multicrustacea</taxon>
        <taxon>Hexanauplia</taxon>
        <taxon>Copepoda</taxon>
        <taxon>Siphonostomatoida</taxon>
        <taxon>Caligidae</taxon>
        <taxon>Caligus</taxon>
    </lineage>
</organism>